<keyword evidence="2" id="KW-1185">Reference proteome</keyword>
<reference evidence="1 2" key="1">
    <citation type="journal article" date="2023" name="ISME J.">
        <title>Cultivation and genomic characterization of novel and ubiquitous marine nitrite-oxidizing bacteria from the Nitrospirales.</title>
        <authorList>
            <person name="Mueller A.J."/>
            <person name="Daebeler A."/>
            <person name="Herbold C.W."/>
            <person name="Kirkegaard R.H."/>
            <person name="Daims H."/>
        </authorList>
    </citation>
    <scope>NUCLEOTIDE SEQUENCE [LARGE SCALE GENOMIC DNA]</scope>
    <source>
        <strain evidence="1 2">EB</strain>
    </source>
</reference>
<accession>A0ABU3K7P8</accession>
<gene>
    <name evidence="1" type="ORF">PPG34_08415</name>
</gene>
<dbReference type="Proteomes" id="UP001250932">
    <property type="component" value="Unassembled WGS sequence"/>
</dbReference>
<evidence type="ECO:0000313" key="1">
    <source>
        <dbReference type="EMBL" id="MDT7042373.1"/>
    </source>
</evidence>
<dbReference type="Gene3D" id="3.30.700.10">
    <property type="entry name" value="Glycoprotein, Type 4 Pilin"/>
    <property type="match status" value="1"/>
</dbReference>
<dbReference type="InterPro" id="IPR012902">
    <property type="entry name" value="N_methyl_site"/>
</dbReference>
<dbReference type="InterPro" id="IPR045584">
    <property type="entry name" value="Pilin-like"/>
</dbReference>
<dbReference type="NCBIfam" id="TIGR02532">
    <property type="entry name" value="IV_pilin_GFxxxE"/>
    <property type="match status" value="1"/>
</dbReference>
<protein>
    <submittedName>
        <fullName evidence="1">Type II secretion system protein</fullName>
    </submittedName>
</protein>
<name>A0ABU3K7P8_9BACT</name>
<dbReference type="EMBL" id="JAQOUE010000001">
    <property type="protein sequence ID" value="MDT7042373.1"/>
    <property type="molecule type" value="Genomic_DNA"/>
</dbReference>
<dbReference type="SUPFAM" id="SSF54523">
    <property type="entry name" value="Pili subunits"/>
    <property type="match status" value="1"/>
</dbReference>
<proteinExistence type="predicted"/>
<comment type="caution">
    <text evidence="1">The sequence shown here is derived from an EMBL/GenBank/DDBJ whole genome shotgun (WGS) entry which is preliminary data.</text>
</comment>
<evidence type="ECO:0000313" key="2">
    <source>
        <dbReference type="Proteomes" id="UP001250932"/>
    </source>
</evidence>
<dbReference type="RefSeq" id="WP_313832766.1">
    <property type="nucleotide sequence ID" value="NZ_JAQOUE010000001.1"/>
</dbReference>
<sequence>MMWKIRNPHGMTMIEMIGVLGVIAVLAAMIIPRVFDVITDSKIDALATATHTYEIGVTKYYGDVGSLLPLDSVGVPQVEGTGDSTIETSLASRLTLSSTDPLVLGTNLWPKFQGPYLEKFNSSLPPEIGTKMFLPTSIPVPLLTPVTPSNIGWDLKGNDGNSDIPTDAHVAFFKLQGIGEEDFLKLDKVIDPLIGTTDAERKLRGRAKWDVANEGTLLLYIAHR</sequence>
<organism evidence="1 2">
    <name type="scientific">Candidatus Nitronereus thalassa</name>
    <dbReference type="NCBI Taxonomy" id="3020898"/>
    <lineage>
        <taxon>Bacteria</taxon>
        <taxon>Pseudomonadati</taxon>
        <taxon>Nitrospirota</taxon>
        <taxon>Nitrospiria</taxon>
        <taxon>Nitrospirales</taxon>
        <taxon>Nitrospiraceae</taxon>
        <taxon>Candidatus Nitronereus</taxon>
    </lineage>
</organism>